<dbReference type="Pfam" id="PF08798">
    <property type="entry name" value="CRISPR_assoc"/>
    <property type="match status" value="1"/>
</dbReference>
<reference evidence="1 4" key="1">
    <citation type="submission" date="2017-11" db="EMBL/GenBank/DDBJ databases">
        <title>Whole genome sequencing of cultured pathogen.</title>
        <authorList>
            <person name="Hoffmann M."/>
            <person name="Sanchez M."/>
            <person name="Timme R."/>
            <person name="Nudel K."/>
            <person name="Bry L."/>
        </authorList>
    </citation>
    <scope>NUCLEOTIDE SEQUENCE [LARGE SCALE GENOMIC DNA]</scope>
    <source>
        <strain evidence="1 4">216</strain>
    </source>
</reference>
<evidence type="ECO:0000313" key="5">
    <source>
        <dbReference type="Proteomes" id="UP000315234"/>
    </source>
</evidence>
<evidence type="ECO:0000313" key="4">
    <source>
        <dbReference type="Proteomes" id="UP000231994"/>
    </source>
</evidence>
<dbReference type="Proteomes" id="UP000315234">
    <property type="component" value="Unassembled WGS sequence"/>
</dbReference>
<dbReference type="GeneID" id="72412497"/>
<dbReference type="SUPFAM" id="SSF117987">
    <property type="entry name" value="CRISPR-associated protein"/>
    <property type="match status" value="2"/>
</dbReference>
<name>A0AAQ1Z821_CORST</name>
<gene>
    <name evidence="2" type="primary">cse3</name>
    <name evidence="1" type="synonym">cas6e</name>
    <name evidence="1" type="ORF">A9D01_06245</name>
    <name evidence="2" type="ORF">Cst04h_13480</name>
    <name evidence="3" type="ORF">I6I72_10870</name>
</gene>
<dbReference type="CDD" id="cd09727">
    <property type="entry name" value="Cas6_I-E"/>
    <property type="match status" value="1"/>
</dbReference>
<dbReference type="SMART" id="SM01101">
    <property type="entry name" value="CRISPR_assoc"/>
    <property type="match status" value="1"/>
</dbReference>
<organism evidence="2 5">
    <name type="scientific">Corynebacterium striatum</name>
    <dbReference type="NCBI Taxonomy" id="43770"/>
    <lineage>
        <taxon>Bacteria</taxon>
        <taxon>Bacillati</taxon>
        <taxon>Actinomycetota</taxon>
        <taxon>Actinomycetes</taxon>
        <taxon>Mycobacteriales</taxon>
        <taxon>Corynebacteriaceae</taxon>
        <taxon>Corynebacterium</taxon>
    </lineage>
</organism>
<accession>A0AAQ1Z821</accession>
<dbReference type="RefSeq" id="WP_005528372.1">
    <property type="nucleotide sequence ID" value="NZ_BJLD01000002.1"/>
</dbReference>
<dbReference type="NCBIfam" id="TIGR01907">
    <property type="entry name" value="casE_Cse3"/>
    <property type="match status" value="1"/>
</dbReference>
<evidence type="ECO:0000313" key="1">
    <source>
        <dbReference type="EMBL" id="ATZ08423.1"/>
    </source>
</evidence>
<dbReference type="EMBL" id="CP068158">
    <property type="protein sequence ID" value="QQU76577.1"/>
    <property type="molecule type" value="Genomic_DNA"/>
</dbReference>
<evidence type="ECO:0000313" key="6">
    <source>
        <dbReference type="Proteomes" id="UP000595757"/>
    </source>
</evidence>
<sequence length="219" mass="24214">MSTLTKLYLNPLKRGAAKLLANPQAMHAAVRGAFPPDIDESQSRVLWRVDHREHEHVLYIVGPEKPDAQHIVEQAGWGTRPAQSADYSRFLEQIVNGQKWAFELVGNPVESITIPGKSRGKVVPHVTAAQQCEWLLKKSMAAGFSIAVDENEEPMLSVVERNNLRFSKRDGAKRVSLRTARFRGQLVVTNAKALNKSLQQGIGRARAYGCGLLTLAPAE</sequence>
<evidence type="ECO:0000313" key="3">
    <source>
        <dbReference type="EMBL" id="QQU76577.1"/>
    </source>
</evidence>
<dbReference type="InterPro" id="IPR010179">
    <property type="entry name" value="CRISPR-assoc_prot_Cse3"/>
</dbReference>
<dbReference type="Proteomes" id="UP000595757">
    <property type="component" value="Chromosome"/>
</dbReference>
<reference evidence="2 5" key="2">
    <citation type="submission" date="2019-06" db="EMBL/GenBank/DDBJ databases">
        <title>Draft genome sequence of Corynebacterium striatum NBRC 15291.</title>
        <authorList>
            <person name="Miura T."/>
            <person name="Furukawa M."/>
            <person name="Shimamura M."/>
            <person name="Ohyama Y."/>
            <person name="Yamazoe A."/>
            <person name="Kawasaki H."/>
        </authorList>
    </citation>
    <scope>NUCLEOTIDE SEQUENCE [LARGE SCALE GENOMIC DNA]</scope>
    <source>
        <strain evidence="2 5">NBRC 15291</strain>
    </source>
</reference>
<dbReference type="Gene3D" id="3.30.70.1200">
    <property type="entry name" value="Crispr-associated protein, domain 1"/>
    <property type="match status" value="1"/>
</dbReference>
<dbReference type="EMBL" id="CP024932">
    <property type="protein sequence ID" value="ATZ08423.1"/>
    <property type="molecule type" value="Genomic_DNA"/>
</dbReference>
<dbReference type="Gene3D" id="3.30.70.1210">
    <property type="entry name" value="Crispr-associated protein, domain 2"/>
    <property type="match status" value="1"/>
</dbReference>
<proteinExistence type="predicted"/>
<reference evidence="3 6" key="3">
    <citation type="submission" date="2021-01" db="EMBL/GenBank/DDBJ databases">
        <title>FDA dAtabase for Regulatory Grade micrObial Sequences (FDA-ARGOS): Supporting development and validation of Infectious Disease Dx tests.</title>
        <authorList>
            <person name="Sproer C."/>
            <person name="Gronow S."/>
            <person name="Severitt S."/>
            <person name="Schroder I."/>
            <person name="Tallon L."/>
            <person name="Sadzewicz L."/>
            <person name="Zhao X."/>
            <person name="Boylan J."/>
            <person name="Ott S."/>
            <person name="Bowen H."/>
            <person name="Vavikolanu K."/>
            <person name="Mehta A."/>
            <person name="Aluvathingal J."/>
            <person name="Nadendla S."/>
            <person name="Lowell S."/>
            <person name="Myers T."/>
            <person name="Yan Y."/>
            <person name="Sichtig H."/>
        </authorList>
    </citation>
    <scope>NUCLEOTIDE SEQUENCE [LARGE SCALE GENOMIC DNA]</scope>
    <source>
        <strain evidence="3 6">FDAARGOS_1115</strain>
    </source>
</reference>
<protein>
    <submittedName>
        <fullName evidence="2">Type I-E CRISPR-associated protein Cas6/Cse3/CasE</fullName>
    </submittedName>
</protein>
<evidence type="ECO:0000313" key="2">
    <source>
        <dbReference type="EMBL" id="GEA43178.1"/>
    </source>
</evidence>
<dbReference type="EMBL" id="BJLD01000002">
    <property type="protein sequence ID" value="GEA43178.1"/>
    <property type="molecule type" value="Genomic_DNA"/>
</dbReference>
<dbReference type="AlphaFoldDB" id="A0AAQ1Z821"/>
<dbReference type="Proteomes" id="UP000231994">
    <property type="component" value="Chromosome"/>
</dbReference>
<keyword evidence="6" id="KW-1185">Reference proteome</keyword>